<evidence type="ECO:0000313" key="2">
    <source>
        <dbReference type="EMBL" id="MDR6269710.1"/>
    </source>
</evidence>
<dbReference type="InterPro" id="IPR050228">
    <property type="entry name" value="Carboxylesterase_BioH"/>
</dbReference>
<dbReference type="InterPro" id="IPR029058">
    <property type="entry name" value="AB_hydrolase_fold"/>
</dbReference>
<dbReference type="SUPFAM" id="SSF53474">
    <property type="entry name" value="alpha/beta-Hydrolases"/>
    <property type="match status" value="1"/>
</dbReference>
<protein>
    <submittedName>
        <fullName evidence="2">Pimeloyl-ACP methyl ester carboxylesterase</fullName>
    </submittedName>
</protein>
<accession>A0ABU1JC37</accession>
<comment type="caution">
    <text evidence="2">The sequence shown here is derived from an EMBL/GenBank/DDBJ whole genome shotgun (WGS) entry which is preliminary data.</text>
</comment>
<dbReference type="PANTHER" id="PTHR43194">
    <property type="entry name" value="HYDROLASE ALPHA/BETA FOLD FAMILY"/>
    <property type="match status" value="1"/>
</dbReference>
<organism evidence="2 3">
    <name type="scientific">Arthrobacter russicus</name>
    <dbReference type="NCBI Taxonomy" id="172040"/>
    <lineage>
        <taxon>Bacteria</taxon>
        <taxon>Bacillati</taxon>
        <taxon>Actinomycetota</taxon>
        <taxon>Actinomycetes</taxon>
        <taxon>Micrococcales</taxon>
        <taxon>Micrococcaceae</taxon>
        <taxon>Arthrobacter</taxon>
    </lineage>
</organism>
<reference evidence="2 3" key="1">
    <citation type="submission" date="2023-07" db="EMBL/GenBank/DDBJ databases">
        <title>Sequencing the genomes of 1000 actinobacteria strains.</title>
        <authorList>
            <person name="Klenk H.-P."/>
        </authorList>
    </citation>
    <scope>NUCLEOTIDE SEQUENCE [LARGE SCALE GENOMIC DNA]</scope>
    <source>
        <strain evidence="2 3">DSM 14555</strain>
    </source>
</reference>
<gene>
    <name evidence="2" type="ORF">JOE69_001948</name>
</gene>
<evidence type="ECO:0000259" key="1">
    <source>
        <dbReference type="Pfam" id="PF00561"/>
    </source>
</evidence>
<keyword evidence="3" id="KW-1185">Reference proteome</keyword>
<evidence type="ECO:0000313" key="3">
    <source>
        <dbReference type="Proteomes" id="UP001185069"/>
    </source>
</evidence>
<dbReference type="PANTHER" id="PTHR43194:SF2">
    <property type="entry name" value="PEROXISOMAL MEMBRANE PROTEIN LPX1"/>
    <property type="match status" value="1"/>
</dbReference>
<name>A0ABU1JC37_9MICC</name>
<dbReference type="PRINTS" id="PR00111">
    <property type="entry name" value="ABHYDROLASE"/>
</dbReference>
<dbReference type="InterPro" id="IPR000073">
    <property type="entry name" value="AB_hydrolase_1"/>
</dbReference>
<proteinExistence type="predicted"/>
<sequence length="239" mass="25803">MPTMDKDRLCDSAVSGEPLVLLPGMNCTPDLWTGCGLVGAITPALAETTVDRQVDRLLDSLPRRFALVGFSLGGVVAMSLCRRAPERVARLCLMSTNAKAPTPAQRAGWQSWRDRLAAAETPYSLQQGILSALSSEPARLRDPDIADRLLRMADHIGAGQLDAQLQMQESRIDESRTLGLLRMPVLLISGTADVICPPVFHQAIAAIIPGAQLASVRAGHVVPMERPGEVGRLIKQWAR</sequence>
<dbReference type="Proteomes" id="UP001185069">
    <property type="component" value="Unassembled WGS sequence"/>
</dbReference>
<dbReference type="Gene3D" id="3.40.50.1820">
    <property type="entry name" value="alpha/beta hydrolase"/>
    <property type="match status" value="1"/>
</dbReference>
<feature type="domain" description="AB hydrolase-1" evidence="1">
    <location>
        <begin position="49"/>
        <end position="227"/>
    </location>
</feature>
<dbReference type="Pfam" id="PF00561">
    <property type="entry name" value="Abhydrolase_1"/>
    <property type="match status" value="1"/>
</dbReference>
<dbReference type="EMBL" id="JAVDQF010000001">
    <property type="protein sequence ID" value="MDR6269710.1"/>
    <property type="molecule type" value="Genomic_DNA"/>
</dbReference>